<evidence type="ECO:0000256" key="4">
    <source>
        <dbReference type="ARBA" id="ARBA00023235"/>
    </source>
</evidence>
<keyword evidence="2 6" id="KW-0479">Metal-binding</keyword>
<evidence type="ECO:0000256" key="5">
    <source>
        <dbReference type="ARBA" id="ARBA00023308"/>
    </source>
</evidence>
<dbReference type="GO" id="GO:0019301">
    <property type="term" value="P:rhamnose catabolic process"/>
    <property type="evidence" value="ECO:0007669"/>
    <property type="project" value="UniProtKB-UniRule"/>
</dbReference>
<dbReference type="Gene3D" id="3.20.20.150">
    <property type="entry name" value="Divalent-metal-dependent TIM barrel enzymes"/>
    <property type="match status" value="1"/>
</dbReference>
<dbReference type="GO" id="GO:0008740">
    <property type="term" value="F:L-rhamnose isomerase activity"/>
    <property type="evidence" value="ECO:0007669"/>
    <property type="project" value="UniProtKB-UniRule"/>
</dbReference>
<keyword evidence="4 6" id="KW-0413">Isomerase</keyword>
<keyword evidence="9" id="KW-1185">Reference proteome</keyword>
<feature type="binding site" evidence="6">
    <location>
        <position position="293"/>
    </location>
    <ligand>
        <name>Mn(2+)</name>
        <dbReference type="ChEBI" id="CHEBI:29035"/>
    </ligand>
</feature>
<dbReference type="SUPFAM" id="SSF51658">
    <property type="entry name" value="Xylose isomerase-like"/>
    <property type="match status" value="1"/>
</dbReference>
<keyword evidence="3 6" id="KW-0464">Manganese</keyword>
<evidence type="ECO:0000256" key="2">
    <source>
        <dbReference type="ARBA" id="ARBA00022723"/>
    </source>
</evidence>
<evidence type="ECO:0000256" key="1">
    <source>
        <dbReference type="ARBA" id="ARBA00022490"/>
    </source>
</evidence>
<dbReference type="InterPro" id="IPR009308">
    <property type="entry name" value="Rhamnose_isomerase"/>
</dbReference>
<dbReference type="NCBIfam" id="NF002203">
    <property type="entry name" value="PRK01076.1"/>
    <property type="match status" value="1"/>
</dbReference>
<sequence length="418" mass="47780">MTIKGNFEWAKEEYEKWGVNVEGALEKLKNVPISIHCWQGDDVEGFEVNQQELSGGIDVTGNYPGKASTPDELRSDLEMALSLIPGHHRINLHAIYGETKGEVVERDELKPEHFENWVNWAKDNKLGLDFNPTLFSHPKADDGLTLSHPDPSIRDFWIRHCIASRKIGEYFGKELGTPALTNIWIPDGYKDIPSDRLTPRKRLKESLDKVFADKVDEQYNVDAVESKLFGIGSEAYVVGSHEFYMGYALKNNKLCLLDTGHYHPTEVVSNKISAMLLYSDQVALHVSRPVRWDSDHVVALDDELKEIGMEIVRNDALDQVRIGLDFFDASINRVAAWTIGTRNMLKALLYGLLLPNDHLKELQEAGNFTDRLALMEEFKTYPFGAIWDYYCEEMDVPVKETWLNDVRKYEEEVLSKRS</sequence>
<dbReference type="Proteomes" id="UP000183557">
    <property type="component" value="Unassembled WGS sequence"/>
</dbReference>
<keyword evidence="1 6" id="KW-0963">Cytoplasm</keyword>
<dbReference type="NCBIfam" id="TIGR01748">
    <property type="entry name" value="rhaA"/>
    <property type="match status" value="1"/>
</dbReference>
<comment type="pathway">
    <text evidence="6">Carbohydrate degradation; L-rhamnose degradation; glycerone phosphate from L-rhamnose: step 1/3.</text>
</comment>
<comment type="similarity">
    <text evidence="6">Belongs to the rhamnose isomerase family.</text>
</comment>
<protein>
    <recommendedName>
        <fullName evidence="6 7">L-rhamnose isomerase</fullName>
        <ecNumber evidence="6 7">5.3.1.14</ecNumber>
    </recommendedName>
</protein>
<dbReference type="GO" id="GO:0019324">
    <property type="term" value="P:L-lyxose metabolic process"/>
    <property type="evidence" value="ECO:0007669"/>
    <property type="project" value="TreeGrafter"/>
</dbReference>
<name>A0A1I3UGF9_HALDA</name>
<gene>
    <name evidence="6" type="primary">rhaA</name>
    <name evidence="8" type="ORF">SAMN04487936_104315</name>
</gene>
<dbReference type="OrthoDB" id="9766697at2"/>
<evidence type="ECO:0000256" key="7">
    <source>
        <dbReference type="NCBIfam" id="TIGR01748"/>
    </source>
</evidence>
<comment type="function">
    <text evidence="6">Catalyzes the interconversion of L-rhamnose and L-rhamnulose.</text>
</comment>
<feature type="binding site" evidence="6">
    <location>
        <position position="261"/>
    </location>
    <ligand>
        <name>Mn(2+)</name>
        <dbReference type="ChEBI" id="CHEBI:29035"/>
    </ligand>
</feature>
<dbReference type="RefSeq" id="WP_075036267.1">
    <property type="nucleotide sequence ID" value="NZ_FOSB01000004.1"/>
</dbReference>
<proteinExistence type="inferred from homology"/>
<dbReference type="AlphaFoldDB" id="A0A1I3UGF9"/>
<feature type="binding site" evidence="6">
    <location>
        <position position="295"/>
    </location>
    <ligand>
        <name>Mn(2+)</name>
        <dbReference type="ChEBI" id="CHEBI:29035"/>
    </ligand>
</feature>
<dbReference type="HAMAP" id="MF_00541">
    <property type="entry name" value="RhaA"/>
    <property type="match status" value="1"/>
</dbReference>
<evidence type="ECO:0000313" key="9">
    <source>
        <dbReference type="Proteomes" id="UP000183557"/>
    </source>
</evidence>
<accession>A0A1I3UGF9</accession>
<dbReference type="GO" id="GO:0030145">
    <property type="term" value="F:manganese ion binding"/>
    <property type="evidence" value="ECO:0007669"/>
    <property type="project" value="UniProtKB-UniRule"/>
</dbReference>
<evidence type="ECO:0000256" key="6">
    <source>
        <dbReference type="HAMAP-Rule" id="MF_00541"/>
    </source>
</evidence>
<dbReference type="PANTHER" id="PTHR30268">
    <property type="entry name" value="L-RHAMNOSE ISOMERASE"/>
    <property type="match status" value="1"/>
</dbReference>
<comment type="catalytic activity">
    <reaction evidence="6">
        <text>L-rhamnopyranose = L-rhamnulose</text>
        <dbReference type="Rhea" id="RHEA:23160"/>
        <dbReference type="ChEBI" id="CHEBI:17897"/>
        <dbReference type="ChEBI" id="CHEBI:62346"/>
        <dbReference type="EC" id="5.3.1.14"/>
    </reaction>
</comment>
<dbReference type="Pfam" id="PF06134">
    <property type="entry name" value="RhaA"/>
    <property type="match status" value="1"/>
</dbReference>
<dbReference type="EMBL" id="FOSB01000004">
    <property type="protein sequence ID" value="SFJ82002.1"/>
    <property type="molecule type" value="Genomic_DNA"/>
</dbReference>
<dbReference type="UniPathway" id="UPA00541">
    <property type="reaction ID" value="UER00601"/>
</dbReference>
<dbReference type="InterPro" id="IPR036237">
    <property type="entry name" value="Xyl_isomerase-like_sf"/>
</dbReference>
<comment type="cofactor">
    <cofactor evidence="6">
        <name>Mn(2+)</name>
        <dbReference type="ChEBI" id="CHEBI:29035"/>
    </cofactor>
    <text evidence="6">Binds 1 Mn(2+) ion per subunit.</text>
</comment>
<dbReference type="EC" id="5.3.1.14" evidence="6 7"/>
<comment type="subcellular location">
    <subcellularLocation>
        <location evidence="6">Cytoplasm</location>
    </subcellularLocation>
</comment>
<evidence type="ECO:0000313" key="8">
    <source>
        <dbReference type="EMBL" id="SFJ82002.1"/>
    </source>
</evidence>
<reference evidence="9" key="1">
    <citation type="submission" date="2016-10" db="EMBL/GenBank/DDBJ databases">
        <authorList>
            <person name="Varghese N."/>
            <person name="Submissions S."/>
        </authorList>
    </citation>
    <scope>NUCLEOTIDE SEQUENCE [LARGE SCALE GENOMIC DNA]</scope>
    <source>
        <strain evidence="9">CGMCC 1.3704</strain>
    </source>
</reference>
<dbReference type="InterPro" id="IPR050337">
    <property type="entry name" value="L-rhamnose_isomerase"/>
</dbReference>
<evidence type="ECO:0000256" key="3">
    <source>
        <dbReference type="ARBA" id="ARBA00023211"/>
    </source>
</evidence>
<keyword evidence="5 6" id="KW-0684">Rhamnose metabolism</keyword>
<dbReference type="PANTHER" id="PTHR30268:SF0">
    <property type="entry name" value="L-RHAMNOSE ISOMERASE"/>
    <property type="match status" value="1"/>
</dbReference>
<organism evidence="8 9">
    <name type="scientific">Halobacillus dabanensis</name>
    <dbReference type="NCBI Taxonomy" id="240302"/>
    <lineage>
        <taxon>Bacteria</taxon>
        <taxon>Bacillati</taxon>
        <taxon>Bacillota</taxon>
        <taxon>Bacilli</taxon>
        <taxon>Bacillales</taxon>
        <taxon>Bacillaceae</taxon>
        <taxon>Halobacillus</taxon>
    </lineage>
</organism>
<dbReference type="GO" id="GO:0005737">
    <property type="term" value="C:cytoplasm"/>
    <property type="evidence" value="ECO:0007669"/>
    <property type="project" value="UniProtKB-SubCell"/>
</dbReference>